<dbReference type="GO" id="GO:0005524">
    <property type="term" value="F:ATP binding"/>
    <property type="evidence" value="ECO:0007669"/>
    <property type="project" value="UniProtKB-KW"/>
</dbReference>
<dbReference type="Pfam" id="PF13191">
    <property type="entry name" value="AAA_16"/>
    <property type="match status" value="1"/>
</dbReference>
<dbReference type="Proteomes" id="UP000325763">
    <property type="component" value="Chromosome"/>
</dbReference>
<dbReference type="InterPro" id="IPR041664">
    <property type="entry name" value="AAA_16"/>
</dbReference>
<keyword evidence="2 4" id="KW-0067">ATP-binding</keyword>
<evidence type="ECO:0000313" key="4">
    <source>
        <dbReference type="EMBL" id="QEV43546.1"/>
    </source>
</evidence>
<dbReference type="AlphaFoldDB" id="A0A5P2WGS0"/>
<accession>A0A5P2WGS0</accession>
<feature type="domain" description="Orc1-like AAA ATPase" evidence="3">
    <location>
        <begin position="19"/>
        <end position="170"/>
    </location>
</feature>
<dbReference type="SUPFAM" id="SSF52540">
    <property type="entry name" value="P-loop containing nucleoside triphosphate hydrolases"/>
    <property type="match status" value="1"/>
</dbReference>
<dbReference type="EMBL" id="CP023747">
    <property type="protein sequence ID" value="QEV43546.1"/>
    <property type="molecule type" value="Genomic_DNA"/>
</dbReference>
<protein>
    <submittedName>
        <fullName evidence="4">ATP-binding protein</fullName>
    </submittedName>
</protein>
<dbReference type="KEGG" id="snq:CP978_28270"/>
<dbReference type="InterPro" id="IPR011990">
    <property type="entry name" value="TPR-like_helical_dom_sf"/>
</dbReference>
<dbReference type="OrthoDB" id="5476461at2"/>
<evidence type="ECO:0000259" key="3">
    <source>
        <dbReference type="Pfam" id="PF13191"/>
    </source>
</evidence>
<evidence type="ECO:0000256" key="1">
    <source>
        <dbReference type="ARBA" id="ARBA00022741"/>
    </source>
</evidence>
<sequence length="885" mass="94197">MTAAQDAVEDICAGGGSGERGRGGLLFFSAAAGRGKTTVLAEIRRLAAARGCTVLSARGSEQEHTVPFHVVRQLLQPVLASCTEAERREIFGGWYEIAGPAVGLFAQQTGAAAPDPQGVRDGLDWVVTQVAVRRAPVVIVLDDAHWGDLESLAWLAAFAGRAQELPVLVVLGYRPDEVPAEARTFRELLDGRGARAIPLHALSPEAVAGLVRGSLGAGADDAFCRECWVVTAGNPYDAVELIAKVQDRGLAPDTESASLLRELGAGARGTGLVKRLERLGNAAVRLAWAAAVLGTEISADLAATVAGLPPAEARAAVDRLRVARILTGTRTLEFIHPLIATAVYQAIPPATRTGLHGEAAWAVADAGLGITAAARHLLETHPEGDPHTVRQLRAAARENLRLGAPDAARRCLERALREPPAPEDRAGVLHELGCSALLTAPATTVNHLTAALEQPCLDPELRQDATFRLAQAFAHNDELAEAAAVAGAEVARAESPRARLRLQVAHYLWLVFDAHEKRASDRSRRLARLVEDLPGEAIEERALLCLRTWDAVLCGEPAADTLAVAARAMGLSYTDPDWGFELPSVAALSYMYADECDRAEELFSSAIAECEQVGWSGAHLSFGFTLLGLVRLRRGMLVEAEECAREGVRLAERVGDRVPARWYAVGLLLDVLLSRGHLEEALRVARTCDFAPPYPNAVVFPDSQTVHGRLLLARGLRKEAEAQLTAAGARLEAKGILNPTWCPWAGHLALAVAEEDPGRARALTATMLRRAERYGTPTAIGEALGFSATVAEDGQALPLRERAVELLRRSPSRHAYAQALIDLAVELGCDGPAGRATRLLSEGVALADRCGADHLARRGRAEMNRAGLRLQGGHPAAQHGGNAAE</sequence>
<dbReference type="SUPFAM" id="SSF48452">
    <property type="entry name" value="TPR-like"/>
    <property type="match status" value="1"/>
</dbReference>
<reference evidence="4 5" key="1">
    <citation type="submission" date="2017-09" db="EMBL/GenBank/DDBJ databases">
        <title>Streptomyces genome completion.</title>
        <authorList>
            <person name="Lee N."/>
            <person name="Cho B.-K."/>
        </authorList>
    </citation>
    <scope>NUCLEOTIDE SEQUENCE [LARGE SCALE GENOMIC DNA]</scope>
    <source>
        <strain evidence="4 5">ATCC 14899</strain>
    </source>
</reference>
<evidence type="ECO:0000256" key="2">
    <source>
        <dbReference type="ARBA" id="ARBA00022840"/>
    </source>
</evidence>
<proteinExistence type="predicted"/>
<organism evidence="4 5">
    <name type="scientific">Streptomyces nodosus</name>
    <dbReference type="NCBI Taxonomy" id="40318"/>
    <lineage>
        <taxon>Bacteria</taxon>
        <taxon>Bacillati</taxon>
        <taxon>Actinomycetota</taxon>
        <taxon>Actinomycetes</taxon>
        <taxon>Kitasatosporales</taxon>
        <taxon>Streptomycetaceae</taxon>
        <taxon>Streptomyces</taxon>
    </lineage>
</organism>
<gene>
    <name evidence="4" type="ORF">CP978_28270</name>
</gene>
<dbReference type="GO" id="GO:0005737">
    <property type="term" value="C:cytoplasm"/>
    <property type="evidence" value="ECO:0007669"/>
    <property type="project" value="TreeGrafter"/>
</dbReference>
<dbReference type="PANTHER" id="PTHR16305:SF35">
    <property type="entry name" value="TRANSCRIPTIONAL ACTIVATOR DOMAIN"/>
    <property type="match status" value="1"/>
</dbReference>
<keyword evidence="1" id="KW-0547">Nucleotide-binding</keyword>
<name>A0A5P2WGS0_9ACTN</name>
<evidence type="ECO:0000313" key="5">
    <source>
        <dbReference type="Proteomes" id="UP000325763"/>
    </source>
</evidence>
<dbReference type="Gene3D" id="1.25.40.10">
    <property type="entry name" value="Tetratricopeptide repeat domain"/>
    <property type="match status" value="1"/>
</dbReference>
<dbReference type="GO" id="GO:0004016">
    <property type="term" value="F:adenylate cyclase activity"/>
    <property type="evidence" value="ECO:0007669"/>
    <property type="project" value="TreeGrafter"/>
</dbReference>
<dbReference type="PANTHER" id="PTHR16305">
    <property type="entry name" value="TESTICULAR SOLUBLE ADENYLYL CYCLASE"/>
    <property type="match status" value="1"/>
</dbReference>
<dbReference type="InterPro" id="IPR027417">
    <property type="entry name" value="P-loop_NTPase"/>
</dbReference>